<dbReference type="GeneID" id="36289402"/>
<keyword evidence="2" id="KW-0472">Membrane</keyword>
<organism evidence="3">
    <name type="scientific">Pseudogymnoascus destructans</name>
    <dbReference type="NCBI Taxonomy" id="655981"/>
    <lineage>
        <taxon>Eukaryota</taxon>
        <taxon>Fungi</taxon>
        <taxon>Dikarya</taxon>
        <taxon>Ascomycota</taxon>
        <taxon>Pezizomycotina</taxon>
        <taxon>Leotiomycetes</taxon>
        <taxon>Thelebolales</taxon>
        <taxon>Thelebolaceae</taxon>
        <taxon>Pseudogymnoascus</taxon>
    </lineage>
</organism>
<gene>
    <name evidence="3" type="ORF">VC83_06342</name>
</gene>
<dbReference type="AlphaFoldDB" id="A0A177AB67"/>
<feature type="transmembrane region" description="Helical" evidence="2">
    <location>
        <begin position="63"/>
        <end position="86"/>
    </location>
</feature>
<name>A0A177AB67_9PEZI</name>
<feature type="region of interest" description="Disordered" evidence="1">
    <location>
        <begin position="135"/>
        <end position="155"/>
    </location>
</feature>
<dbReference type="OrthoDB" id="5414836at2759"/>
<evidence type="ECO:0000313" key="3">
    <source>
        <dbReference type="EMBL" id="OAF58433.1"/>
    </source>
</evidence>
<dbReference type="Proteomes" id="UP000077154">
    <property type="component" value="Unassembled WGS sequence"/>
</dbReference>
<evidence type="ECO:0000256" key="1">
    <source>
        <dbReference type="SAM" id="MobiDB-lite"/>
    </source>
</evidence>
<keyword evidence="2" id="KW-1133">Transmembrane helix</keyword>
<feature type="region of interest" description="Disordered" evidence="1">
    <location>
        <begin position="22"/>
        <end position="63"/>
    </location>
</feature>
<keyword evidence="2" id="KW-0812">Transmembrane</keyword>
<proteinExistence type="predicted"/>
<accession>A0A177AB67</accession>
<dbReference type="EMBL" id="KV441397">
    <property type="protein sequence ID" value="OAF58433.1"/>
    <property type="molecule type" value="Genomic_DNA"/>
</dbReference>
<protein>
    <submittedName>
        <fullName evidence="3">Uncharacterized protein</fullName>
    </submittedName>
</protein>
<feature type="compositionally biased region" description="Basic and acidic residues" evidence="1">
    <location>
        <begin position="140"/>
        <end position="155"/>
    </location>
</feature>
<dbReference type="RefSeq" id="XP_024323718.1">
    <property type="nucleotide sequence ID" value="XM_024469943.1"/>
</dbReference>
<evidence type="ECO:0000256" key="2">
    <source>
        <dbReference type="SAM" id="Phobius"/>
    </source>
</evidence>
<reference evidence="3" key="1">
    <citation type="submission" date="2016-03" db="EMBL/GenBank/DDBJ databases">
        <title>Updated assembly of Pseudogymnoascus destructans, the fungus causing white-nose syndrome of bats.</title>
        <authorList>
            <person name="Palmer J.M."/>
            <person name="Drees K.P."/>
            <person name="Foster J.T."/>
            <person name="Lindner D.L."/>
        </authorList>
    </citation>
    <scope>NUCLEOTIDE SEQUENCE [LARGE SCALE GENOMIC DNA]</scope>
    <source>
        <strain evidence="3">20631-21</strain>
    </source>
</reference>
<sequence>MARYRQLFMSFQQQHLHQLRVQHLHQQSVRQPPPPPPRPRRQTSPTTSPTIPPTTPNSSTSKAWISGPVIGSIAVLALIIGFLFYIRKRGRKKTVAHNESGSPYEKAELHAEEIIKPTYEAETHEIHEVEGPLEVDVGDEDRGGCDRRDTDIGSV</sequence>